<dbReference type="GeneID" id="115632814"/>
<evidence type="ECO:0000256" key="7">
    <source>
        <dbReference type="ARBA" id="ARBA00073912"/>
    </source>
</evidence>
<evidence type="ECO:0000313" key="10">
    <source>
        <dbReference type="RefSeq" id="XP_030385925.1"/>
    </source>
</evidence>
<dbReference type="PANTHER" id="PTHR12709:SF4">
    <property type="entry name" value="DNA-DIRECTED RNA POLYMERASE II SUBUNIT RPB7"/>
    <property type="match status" value="1"/>
</dbReference>
<feature type="domain" description="RNA polymerase Rpb7-like N-terminal" evidence="8">
    <location>
        <begin position="8"/>
        <end position="60"/>
    </location>
</feature>
<evidence type="ECO:0000313" key="9">
    <source>
        <dbReference type="Proteomes" id="UP000504634"/>
    </source>
</evidence>
<dbReference type="InterPro" id="IPR012340">
    <property type="entry name" value="NA-bd_OB-fold"/>
</dbReference>
<evidence type="ECO:0000256" key="5">
    <source>
        <dbReference type="ARBA" id="ARBA00023163"/>
    </source>
</evidence>
<name>A0A6J2UCU5_DROLE</name>
<dbReference type="GO" id="GO:0000932">
    <property type="term" value="C:P-body"/>
    <property type="evidence" value="ECO:0007669"/>
    <property type="project" value="TreeGrafter"/>
</dbReference>
<evidence type="ECO:0000256" key="2">
    <source>
        <dbReference type="ARBA" id="ARBA00009307"/>
    </source>
</evidence>
<dbReference type="FunFam" id="3.30.1490.120:FF:000001">
    <property type="entry name" value="DNA-directed RNA polymerase II subunit RPB7"/>
    <property type="match status" value="1"/>
</dbReference>
<dbReference type="Gene3D" id="2.40.50.140">
    <property type="entry name" value="Nucleic acid-binding proteins"/>
    <property type="match status" value="1"/>
</dbReference>
<evidence type="ECO:0000256" key="3">
    <source>
        <dbReference type="ARBA" id="ARBA00015928"/>
    </source>
</evidence>
<keyword evidence="4" id="KW-0240">DNA-directed RNA polymerase</keyword>
<dbReference type="Pfam" id="PF03876">
    <property type="entry name" value="SHS2_Rpb7-N"/>
    <property type="match status" value="1"/>
</dbReference>
<dbReference type="GO" id="GO:0006367">
    <property type="term" value="P:transcription initiation at RNA polymerase II promoter"/>
    <property type="evidence" value="ECO:0007669"/>
    <property type="project" value="TreeGrafter"/>
</dbReference>
<dbReference type="InterPro" id="IPR036898">
    <property type="entry name" value="RNA_pol_Rpb7-like_N_sf"/>
</dbReference>
<dbReference type="InterPro" id="IPR045113">
    <property type="entry name" value="Rpb7-like"/>
</dbReference>
<dbReference type="GO" id="GO:0005665">
    <property type="term" value="C:RNA polymerase II, core complex"/>
    <property type="evidence" value="ECO:0007669"/>
    <property type="project" value="TreeGrafter"/>
</dbReference>
<dbReference type="AlphaFoldDB" id="A0A6J2UCU5"/>
<evidence type="ECO:0000256" key="4">
    <source>
        <dbReference type="ARBA" id="ARBA00022478"/>
    </source>
</evidence>
<evidence type="ECO:0000256" key="1">
    <source>
        <dbReference type="ARBA" id="ARBA00004123"/>
    </source>
</evidence>
<dbReference type="SUPFAM" id="SSF88798">
    <property type="entry name" value="N-terminal, heterodimerisation domain of RBP7 (RpoE)"/>
    <property type="match status" value="1"/>
</dbReference>
<dbReference type="PANTHER" id="PTHR12709">
    <property type="entry name" value="DNA-DIRECTED RNA POLYMERASE II, III"/>
    <property type="match status" value="1"/>
</dbReference>
<dbReference type="GO" id="GO:0031369">
    <property type="term" value="F:translation initiation factor binding"/>
    <property type="evidence" value="ECO:0007669"/>
    <property type="project" value="TreeGrafter"/>
</dbReference>
<keyword evidence="5" id="KW-0804">Transcription</keyword>
<dbReference type="GO" id="GO:0003697">
    <property type="term" value="F:single-stranded DNA binding"/>
    <property type="evidence" value="ECO:0007669"/>
    <property type="project" value="TreeGrafter"/>
</dbReference>
<dbReference type="GO" id="GO:0060213">
    <property type="term" value="P:positive regulation of nuclear-transcribed mRNA poly(A) tail shortening"/>
    <property type="evidence" value="ECO:0007669"/>
    <property type="project" value="TreeGrafter"/>
</dbReference>
<comment type="subcellular location">
    <subcellularLocation>
        <location evidence="1">Nucleus</location>
    </subcellularLocation>
</comment>
<evidence type="ECO:0000259" key="8">
    <source>
        <dbReference type="Pfam" id="PF03876"/>
    </source>
</evidence>
<dbReference type="InterPro" id="IPR005576">
    <property type="entry name" value="Rpb7-like_N"/>
</dbReference>
<dbReference type="GO" id="GO:0045948">
    <property type="term" value="P:positive regulation of translational initiation"/>
    <property type="evidence" value="ECO:0007669"/>
    <property type="project" value="TreeGrafter"/>
</dbReference>
<comment type="similarity">
    <text evidence="2">Belongs to the eukaryotic RPB7/RPC8 RNA polymerase subunit family.</text>
</comment>
<dbReference type="Proteomes" id="UP000504634">
    <property type="component" value="Unplaced"/>
</dbReference>
<dbReference type="Gene3D" id="3.30.1490.120">
    <property type="entry name" value="RNA polymerase Rpb7-like, N-terminal domain"/>
    <property type="match status" value="1"/>
</dbReference>
<reference evidence="10" key="1">
    <citation type="submission" date="2025-08" db="UniProtKB">
        <authorList>
            <consortium name="RefSeq"/>
        </authorList>
    </citation>
    <scope>IDENTIFICATION</scope>
    <source>
        <strain evidence="10">11010-0011.00</strain>
        <tissue evidence="10">Whole body</tissue>
    </source>
</reference>
<protein>
    <recommendedName>
        <fullName evidence="3">DNA-directed RNA polymerase II subunit RPB7</fullName>
    </recommendedName>
    <alternativeName>
        <fullName evidence="7">DNA-directed RNA polymerase II subunit rpb7</fullName>
    </alternativeName>
</protein>
<dbReference type="GO" id="GO:0003727">
    <property type="term" value="F:single-stranded RNA binding"/>
    <property type="evidence" value="ECO:0007669"/>
    <property type="project" value="TreeGrafter"/>
</dbReference>
<proteinExistence type="inferred from homology"/>
<keyword evidence="9" id="KW-1185">Reference proteome</keyword>
<dbReference type="SUPFAM" id="SSF50249">
    <property type="entry name" value="Nucleic acid-binding proteins"/>
    <property type="match status" value="1"/>
</dbReference>
<gene>
    <name evidence="10" type="primary">LOC115632814</name>
</gene>
<evidence type="ECO:0000256" key="6">
    <source>
        <dbReference type="ARBA" id="ARBA00023242"/>
    </source>
</evidence>
<keyword evidence="6" id="KW-0539">Nucleus</keyword>
<accession>A0A6J2UCU5</accession>
<dbReference type="FunFam" id="2.40.50.140:FF:000043">
    <property type="entry name" value="DNA-directed RNA polymerase II subunit RPB7"/>
    <property type="match status" value="1"/>
</dbReference>
<organism evidence="9 10">
    <name type="scientific">Drosophila lebanonensis</name>
    <name type="common">Fruit fly</name>
    <name type="synonym">Scaptodrosophila lebanonensis</name>
    <dbReference type="NCBI Taxonomy" id="7225"/>
    <lineage>
        <taxon>Eukaryota</taxon>
        <taxon>Metazoa</taxon>
        <taxon>Ecdysozoa</taxon>
        <taxon>Arthropoda</taxon>
        <taxon>Hexapoda</taxon>
        <taxon>Insecta</taxon>
        <taxon>Pterygota</taxon>
        <taxon>Neoptera</taxon>
        <taxon>Endopterygota</taxon>
        <taxon>Diptera</taxon>
        <taxon>Brachycera</taxon>
        <taxon>Muscomorpha</taxon>
        <taxon>Ephydroidea</taxon>
        <taxon>Drosophilidae</taxon>
        <taxon>Scaptodrosophila</taxon>
    </lineage>
</organism>
<sequence length="173" mass="19505">MFMQITLEHTTKLHPRYFSKELTGQLIAQFHFEVEGSCAPRIGCIICVKQILSIGSGVIQRLEGYARHRIRYEAIVYRPIRGEVIDVKVTYITRLGIFAQAGVMACFISQYSIPLHYEFCGSAMPPCMKSKSDSSGILPNDKLRVRILGTRTNTKSIFATATLLEDFLGLLRN</sequence>
<dbReference type="RefSeq" id="XP_030385925.1">
    <property type="nucleotide sequence ID" value="XM_030530065.1"/>
</dbReference>
<dbReference type="OrthoDB" id="1162399at2759"/>